<evidence type="ECO:0000313" key="2">
    <source>
        <dbReference type="Proteomes" id="UP001196915"/>
    </source>
</evidence>
<accession>A0AAP2MRS4</accession>
<dbReference type="Pfam" id="PF03837">
    <property type="entry name" value="RecT"/>
    <property type="match status" value="1"/>
</dbReference>
<organism evidence="1 2">
    <name type="scientific">Burkholderia multivorans</name>
    <dbReference type="NCBI Taxonomy" id="87883"/>
    <lineage>
        <taxon>Bacteria</taxon>
        <taxon>Pseudomonadati</taxon>
        <taxon>Pseudomonadota</taxon>
        <taxon>Betaproteobacteria</taxon>
        <taxon>Burkholderiales</taxon>
        <taxon>Burkholderiaceae</taxon>
        <taxon>Burkholderia</taxon>
        <taxon>Burkholderia cepacia complex</taxon>
    </lineage>
</organism>
<dbReference type="InterPro" id="IPR018330">
    <property type="entry name" value="RecT_fam"/>
</dbReference>
<reference evidence="1" key="1">
    <citation type="submission" date="2021-06" db="EMBL/GenBank/DDBJ databases">
        <title>A collection of bacterial strains from the Burkholderia cepacia Research Laboratory and Repository.</title>
        <authorList>
            <person name="Lipuma J."/>
            <person name="Spilker T."/>
        </authorList>
    </citation>
    <scope>NUCLEOTIDE SEQUENCE</scope>
    <source>
        <strain evidence="1">AU37435</strain>
    </source>
</reference>
<dbReference type="EMBL" id="JAHPMX010000054">
    <property type="protein sequence ID" value="MBU9360840.1"/>
    <property type="molecule type" value="Genomic_DNA"/>
</dbReference>
<feature type="non-terminal residue" evidence="1">
    <location>
        <position position="235"/>
    </location>
</feature>
<dbReference type="GO" id="GO:0006259">
    <property type="term" value="P:DNA metabolic process"/>
    <property type="evidence" value="ECO:0007669"/>
    <property type="project" value="InterPro"/>
</dbReference>
<proteinExistence type="predicted"/>
<comment type="caution">
    <text evidence="1">The sequence shown here is derived from an EMBL/GenBank/DDBJ whole genome shotgun (WGS) entry which is preliminary data.</text>
</comment>
<dbReference type="NCBIfam" id="TIGR00616">
    <property type="entry name" value="rect"/>
    <property type="match status" value="1"/>
</dbReference>
<dbReference type="InterPro" id="IPR004590">
    <property type="entry name" value="ssDNA_annealing_RecT"/>
</dbReference>
<name>A0AAP2MRS4_9BURK</name>
<sequence length="235" mass="26194">MGQTTNIAKLKQTSKMVARDAGIGSVKQFFESQKATLAAVLPRHVSPDRMLKIALGALRTTPKLMECTVESLMGAVVQCSQLGLEPNTPLGHAYLIPFEKKKKVGGEWVTEKVETQIVIGYKGLIDLARRSGQVVSIAAHAVYEHDHFDYAFGLDEKLEHKPAMSARGRVIAFYAVAKLVGGGHAFEVMSAEQVNEIRDASQNYKFARDKEKTVWGQHYEEMGRKTVLRRLFKYL</sequence>
<dbReference type="AlphaFoldDB" id="A0AAP2MRS4"/>
<dbReference type="Proteomes" id="UP001196915">
    <property type="component" value="Unassembled WGS sequence"/>
</dbReference>
<gene>
    <name evidence="1" type="ORF">KTE52_31470</name>
</gene>
<dbReference type="RefSeq" id="WP_217085113.1">
    <property type="nucleotide sequence ID" value="NZ_JAHPMX010000054.1"/>
</dbReference>
<dbReference type="GO" id="GO:0003677">
    <property type="term" value="F:DNA binding"/>
    <property type="evidence" value="ECO:0007669"/>
    <property type="project" value="InterPro"/>
</dbReference>
<evidence type="ECO:0000313" key="1">
    <source>
        <dbReference type="EMBL" id="MBU9360840.1"/>
    </source>
</evidence>
<protein>
    <submittedName>
        <fullName evidence="1">Recombinase RecT</fullName>
    </submittedName>
</protein>